<dbReference type="RefSeq" id="YP_009481343.1">
    <property type="nucleotide sequence ID" value="NC_037665.1"/>
</dbReference>
<dbReference type="GeneID" id="36841802"/>
<reference evidence="1" key="1">
    <citation type="journal article" date="2018" name="Nat. Commun.">
        <title>Diversity and evolution of the emerging Pandoraviridae family.</title>
        <authorList>
            <person name="Legendre M."/>
            <person name="Fabre E."/>
            <person name="Poirot O."/>
            <person name="Jeudy S."/>
            <person name="Lartigue A."/>
            <person name="Alempic J.M."/>
            <person name="Beucher L."/>
            <person name="Philippe N."/>
            <person name="Bertaux L."/>
            <person name="Christo-Foroux E."/>
            <person name="Labadie K."/>
            <person name="Coute Y."/>
            <person name="Abergel C."/>
            <person name="Claverie J.M."/>
        </authorList>
    </citation>
    <scope>NUCLEOTIDE SEQUENCE [LARGE SCALE GENOMIC DNA]</scope>
    <source>
        <strain evidence="1">Macleodensis</strain>
    </source>
</reference>
<dbReference type="EMBL" id="MG011691">
    <property type="protein sequence ID" value="AVK77347.1"/>
    <property type="molecule type" value="Genomic_DNA"/>
</dbReference>
<name>A0A2U7UFU3_9VIRU</name>
<accession>A0A2U7UFU3</accession>
<gene>
    <name evidence="1" type="ORF">pmac_cds_659</name>
</gene>
<dbReference type="Proteomes" id="UP000249758">
    <property type="component" value="Segment"/>
</dbReference>
<organism evidence="1">
    <name type="scientific">Pandoravirus macleodensis</name>
    <dbReference type="NCBI Taxonomy" id="2107707"/>
    <lineage>
        <taxon>Viruses</taxon>
        <taxon>Pandoravirus</taxon>
    </lineage>
</organism>
<evidence type="ECO:0000313" key="1">
    <source>
        <dbReference type="EMBL" id="AVK77347.1"/>
    </source>
</evidence>
<dbReference type="KEGG" id="vg:36841802"/>
<sequence length="390" mass="42407">MEPCGFTAPALALLTIDDLPNELLALLLSPVHLSLASIGIARMVCQRWSTIGRTILDQQRRLMAAAAVRPGGPCAHQWSTIETLTRALVDDAVPALLRVLDTGAVGPDDPIDTRGLNMLNVGAESTDLVHMFENRTDEFSFESFVLHKDDFAATVPPLVVTPLVMAFAYGALDCARTLIALGARPMPHVDALVSFVLDRCAWRRQYVATVGPNVSSWIRPIVAVKSYRHVYVTSALSLILDSFAAPRSRRAPLGIVPPLRALIDGAWRACERIAEALSVPDAANGTTEGEVGMESIKVARLLLDAGYDPHAPSRCCGPYNAWRMYIDNAIATGRSSDDRRLILEKMAAETPCDTLARLIDEALSKGNPRPVVLEHLLDVYRTHTRDGDAS</sequence>
<proteinExistence type="predicted"/>
<protein>
    <recommendedName>
        <fullName evidence="2">F-box incomplete domain containing protein</fullName>
    </recommendedName>
</protein>
<evidence type="ECO:0008006" key="2">
    <source>
        <dbReference type="Google" id="ProtNLM"/>
    </source>
</evidence>